<feature type="region of interest" description="Disordered" evidence="1">
    <location>
        <begin position="53"/>
        <end position="79"/>
    </location>
</feature>
<evidence type="ECO:0000313" key="3">
    <source>
        <dbReference type="Proteomes" id="UP000326565"/>
    </source>
</evidence>
<evidence type="ECO:0000256" key="1">
    <source>
        <dbReference type="SAM" id="MobiDB-lite"/>
    </source>
</evidence>
<accession>A0A5N5XAC7</accession>
<protein>
    <submittedName>
        <fullName evidence="2">Uncharacterized protein</fullName>
    </submittedName>
</protein>
<feature type="compositionally biased region" description="Basic and acidic residues" evidence="1">
    <location>
        <begin position="107"/>
        <end position="119"/>
    </location>
</feature>
<evidence type="ECO:0000313" key="2">
    <source>
        <dbReference type="EMBL" id="KAB8077713.1"/>
    </source>
</evidence>
<proteinExistence type="predicted"/>
<keyword evidence="3" id="KW-1185">Reference proteome</keyword>
<name>A0A5N5XAC7_9EURO</name>
<feature type="compositionally biased region" description="Polar residues" evidence="1">
    <location>
        <begin position="8"/>
        <end position="20"/>
    </location>
</feature>
<sequence length="730" mass="80650">MGLFGNLFSRSSTCASSEPRNWTHVSQTKLDDDLHHQDAGLLRELDRNELVLTGSRSANNEQAREDSLGPLGQARPPVYLEQGPSLTRIMAHAGTGDSKGVSVDSCADSRHSMRDSRRLTDFATLLRPRKSRHQKSKINAPEPPGACTVKVQAVENPKNSGIPCTMSNAMGGHQSSGGRKVFQWNNHLQEPYAPRKASDRTIHSHKSNLTSVTVCHHPSRRTSTPITLVHREHGGQDPFDEPREPCHRLPCCNPFSEPSITTTSSTRQVSSDYSDINFEMAQIVAIDEKKENPFDQEYISDHKSVSLKSSSRTVSRDSTWPIEIDKHTAAIAFNELATIMHLDPLVLNKRDTTGAGSDQVAPVDGTFLVKENEPLRRRDRVLGRIRMMRSSLYMKAQPTVTQERTLRRMKTFASLSSRSCELSSLRGRSLESLARLGGHSFLSLPAEFAPGTLRLPTCFVATISYLKFFASSTPDVFCNAGDLKMAARIYGYFANQVLSAEKEHDRIEMTVRRGEMPLDMVGILDREASRQAPLQVLSVAWVFKALLAGLPGGILGSAQLYRILVGICYGRSIEGDDVPRSARGASPQGRTRIKAMGLAILVLTTPLQLNLICAFLGLCAMLVYETELVGELEQYGVHGSAIHSLTPGLLSVERLGRVLGPVLTPEAGSGDHDTFRAIEREIESQRVMTMLIGSWYSVNQQLRMWQNQGSFSRDFSWEPSSVATAPENLM</sequence>
<dbReference type="AlphaFoldDB" id="A0A5N5XAC7"/>
<organism evidence="2 3">
    <name type="scientific">Aspergillus leporis</name>
    <dbReference type="NCBI Taxonomy" id="41062"/>
    <lineage>
        <taxon>Eukaryota</taxon>
        <taxon>Fungi</taxon>
        <taxon>Dikarya</taxon>
        <taxon>Ascomycota</taxon>
        <taxon>Pezizomycotina</taxon>
        <taxon>Eurotiomycetes</taxon>
        <taxon>Eurotiomycetidae</taxon>
        <taxon>Eurotiales</taxon>
        <taxon>Aspergillaceae</taxon>
        <taxon>Aspergillus</taxon>
        <taxon>Aspergillus subgen. Circumdati</taxon>
    </lineage>
</organism>
<feature type="region of interest" description="Disordered" evidence="1">
    <location>
        <begin position="92"/>
        <end position="119"/>
    </location>
</feature>
<gene>
    <name evidence="2" type="ORF">BDV29DRAFT_167685</name>
</gene>
<reference evidence="2 3" key="1">
    <citation type="submission" date="2019-04" db="EMBL/GenBank/DDBJ databases">
        <title>Friends and foes A comparative genomics study of 23 Aspergillus species from section Flavi.</title>
        <authorList>
            <consortium name="DOE Joint Genome Institute"/>
            <person name="Kjaerbolling I."/>
            <person name="Vesth T."/>
            <person name="Frisvad J.C."/>
            <person name="Nybo J.L."/>
            <person name="Theobald S."/>
            <person name="Kildgaard S."/>
            <person name="Isbrandt T."/>
            <person name="Kuo A."/>
            <person name="Sato A."/>
            <person name="Lyhne E.K."/>
            <person name="Kogle M.E."/>
            <person name="Wiebenga A."/>
            <person name="Kun R.S."/>
            <person name="Lubbers R.J."/>
            <person name="Makela M.R."/>
            <person name="Barry K."/>
            <person name="Chovatia M."/>
            <person name="Clum A."/>
            <person name="Daum C."/>
            <person name="Haridas S."/>
            <person name="He G."/>
            <person name="LaButti K."/>
            <person name="Lipzen A."/>
            <person name="Mondo S."/>
            <person name="Riley R."/>
            <person name="Salamov A."/>
            <person name="Simmons B.A."/>
            <person name="Magnuson J.K."/>
            <person name="Henrissat B."/>
            <person name="Mortensen U.H."/>
            <person name="Larsen T.O."/>
            <person name="Devries R.P."/>
            <person name="Grigoriev I.V."/>
            <person name="Machida M."/>
            <person name="Baker S.E."/>
            <person name="Andersen M.R."/>
        </authorList>
    </citation>
    <scope>NUCLEOTIDE SEQUENCE [LARGE SCALE GENOMIC DNA]</scope>
    <source>
        <strain evidence="2 3">CBS 151.66</strain>
    </source>
</reference>
<dbReference type="Proteomes" id="UP000326565">
    <property type="component" value="Unassembled WGS sequence"/>
</dbReference>
<dbReference type="OrthoDB" id="9994905at2759"/>
<dbReference type="EMBL" id="ML732165">
    <property type="protein sequence ID" value="KAB8077713.1"/>
    <property type="molecule type" value="Genomic_DNA"/>
</dbReference>
<feature type="region of interest" description="Disordered" evidence="1">
    <location>
        <begin position="1"/>
        <end position="20"/>
    </location>
</feature>